<dbReference type="Proteomes" id="UP000319383">
    <property type="component" value="Chromosome"/>
</dbReference>
<dbReference type="AlphaFoldDB" id="A0A517ZWI4"/>
<reference evidence="1 2" key="1">
    <citation type="submission" date="2019-02" db="EMBL/GenBank/DDBJ databases">
        <title>Deep-cultivation of Planctomycetes and their phenomic and genomic characterization uncovers novel biology.</title>
        <authorList>
            <person name="Wiegand S."/>
            <person name="Jogler M."/>
            <person name="Boedeker C."/>
            <person name="Pinto D."/>
            <person name="Vollmers J."/>
            <person name="Rivas-Marin E."/>
            <person name="Kohn T."/>
            <person name="Peeters S.H."/>
            <person name="Heuer A."/>
            <person name="Rast P."/>
            <person name="Oberbeckmann S."/>
            <person name="Bunk B."/>
            <person name="Jeske O."/>
            <person name="Meyerdierks A."/>
            <person name="Storesund J.E."/>
            <person name="Kallscheuer N."/>
            <person name="Luecker S."/>
            <person name="Lage O.M."/>
            <person name="Pohl T."/>
            <person name="Merkel B.J."/>
            <person name="Hornburger P."/>
            <person name="Mueller R.-W."/>
            <person name="Bruemmer F."/>
            <person name="Labrenz M."/>
            <person name="Spormann A.M."/>
            <person name="Op den Camp H."/>
            <person name="Overmann J."/>
            <person name="Amann R."/>
            <person name="Jetten M.S.M."/>
            <person name="Mascher T."/>
            <person name="Medema M.H."/>
            <person name="Devos D.P."/>
            <person name="Kaster A.-K."/>
            <person name="Ovreas L."/>
            <person name="Rohde M."/>
            <person name="Galperin M.Y."/>
            <person name="Jogler C."/>
        </authorList>
    </citation>
    <scope>NUCLEOTIDE SEQUENCE [LARGE SCALE GENOMIC DNA]</scope>
    <source>
        <strain evidence="1 2">Mal52</strain>
    </source>
</reference>
<sequence>MWQITQNDLNLLRGAGGERFVHFVDMLIYATAAKFGVPYSAIKSQQRVNVPDGGVDTEVDESIPNDVFGWFATKTCWQFKAVDASAINNRTYKTKLNDLQSEVRKDHVQKLIGEGYAFRFCLLGDVTPRKATAWEETLKREVAAINSSAPPPRVVHGADLCKWASHFPAVAISLTSIGDDEILCWSAWQANCIALTAKYVPNKRWNEFRERIRQHVQFSNSCVGGKPCLPIGGVAGVGKTRLVFETLKEFPFAEGIIGYTANEAVAKTIAAKLTLDSENTAIIVADECSAEARAALDAMLIGHTSRIRLICVSNIVPGYRTQTPAIWLSGEDLTNTEEILATNFPSVPIDRRHRYAELSRGFVRLAADMCANDARISAGDITLAEETVEEYICDRIPGDVFGIVSLLALFSRVGFRDEFQSELQALCVIGDCKPQWFRDTMRSLKDAPGFVAEAGRYFYVTPEIVARVLFTAGWKKWVRDDIEGFWGSLPETLRDDLIERTAVLGSEEVRRESASFFRKWFLDLTVDDLSNSRVAEFAAAITEASPGEFLPFLREFLINGAPEAIDRIKGHTYGSEWGPRRTLVWLFENLVSFDEYFDDCESCLFRLAAFETEPEIGNNATAIWRSLFRITLSGTQRPFNYRLGVLARRLSGNDTNEFALACQGLAEIFTLESARAIGRSFVSGRMRPSDWFPANVDEERSCFRAAIRVCIETFRQAKPPKRDPVLSVLVRSTTTWLANGFLEETRKNLTANDFSDDERRVFVESVDGFLHRFDNDNPEARQYRSSVEEWIEPFRPRDFDGVLRSVCAREIWDERFKDDKNSTDEMADLADKIIKEPSKLEGHLEWLGSSEARSAEILGFRIGQIDANDLCARIILENAARTCAAPLARGYIRGIRAEERKPNDDCVSLVHGIEATCPETAADLLSFGGDDFDAIHRVEALAGRGALKPAYLNYFAMGVGGRELTPEEINRLLKLFVESPRADDDETARAGIRFIATRLSFEKIRNWDQCLENESTRGSAWTLLENSIEAVVGAHPSHEWADLARALSPFDPSRTANTCCEALLSDNHSLRRQAKTVLGGIAEGEHAEVVMISLGRALLNEERGWRLQVGVLRDIVASIPANVVLAWVEQEGLRGAKAIARHLPAPYIDDQGTPIVPKILDVILSDFPDESVLAAFAAGVHSHESWFGSASERFRQEAEDAKRFLDHSNPMIRKWAKSEFQDRLAMAEREDQDEAERFF</sequence>
<dbReference type="EMBL" id="CP036276">
    <property type="protein sequence ID" value="QDU46862.1"/>
    <property type="molecule type" value="Genomic_DNA"/>
</dbReference>
<organism evidence="1 2">
    <name type="scientific">Symmachiella dynata</name>
    <dbReference type="NCBI Taxonomy" id="2527995"/>
    <lineage>
        <taxon>Bacteria</taxon>
        <taxon>Pseudomonadati</taxon>
        <taxon>Planctomycetota</taxon>
        <taxon>Planctomycetia</taxon>
        <taxon>Planctomycetales</taxon>
        <taxon>Planctomycetaceae</taxon>
        <taxon>Symmachiella</taxon>
    </lineage>
</organism>
<gene>
    <name evidence="1" type="ORF">Mal52_53850</name>
</gene>
<evidence type="ECO:0000313" key="2">
    <source>
        <dbReference type="Proteomes" id="UP000319383"/>
    </source>
</evidence>
<evidence type="ECO:0000313" key="1">
    <source>
        <dbReference type="EMBL" id="QDU46862.1"/>
    </source>
</evidence>
<dbReference type="RefSeq" id="WP_145379429.1">
    <property type="nucleotide sequence ID" value="NZ_CP036276.1"/>
</dbReference>
<accession>A0A517ZWI4</accession>
<protein>
    <submittedName>
        <fullName evidence="1">Uncharacterized protein</fullName>
    </submittedName>
</protein>
<name>A0A517ZWI4_9PLAN</name>
<keyword evidence="2" id="KW-1185">Reference proteome</keyword>
<dbReference type="KEGG" id="sdyn:Mal52_53850"/>
<proteinExistence type="predicted"/>